<accession>A0A9N8V7B5</accession>
<reference evidence="2" key="1">
    <citation type="submission" date="2021-06" db="EMBL/GenBank/DDBJ databases">
        <authorList>
            <person name="Kallberg Y."/>
            <person name="Tangrot J."/>
            <person name="Rosling A."/>
        </authorList>
    </citation>
    <scope>NUCLEOTIDE SEQUENCE</scope>
    <source>
        <strain evidence="2">AZ414A</strain>
    </source>
</reference>
<sequence length="441" mass="50134">MELPITCSAPLSSPPPFPDDLGGVTHSNVLFDERIPQRIHENSNNVNENPENENGYNCDEEAPAYSYYPSTEGSPFELKTIGKSPLNIKEKYLCGDLLDNRYFLLEFVRFKQIKVFKVPRYSALVTLAGKNNHVRIYDLKSIRLSMDSIFDDHELSNSSAPSLSLNNLNLNLSLNNSSFTNLPLSLPPTTINNDATITNPSRNTINFSESRNFRNGPTRSFIAVLSRQNIFLFELDFGEVNRSPEFILTRTYWLPQTPKFLKMSMHEDQLLNIIAVFDNDVILVGVEDARIRDVLLDPNLRPDNSHTFRSLSSLICDSPSWRTFSQLPWVPNFDPEFLSDSFTIPPPYSLISMIVDEKGRPFCTIIYKWSLPPVHVEFIKPKDKKHGEGFVVGFGKNMVEVRSLNTGRLVENVVRGVDVQFLGRGEGEEMIWGCHLSTEVY</sequence>
<comment type="caution">
    <text evidence="2">The sequence shown here is derived from an EMBL/GenBank/DDBJ whole genome shotgun (WGS) entry which is preliminary data.</text>
</comment>
<evidence type="ECO:0000256" key="1">
    <source>
        <dbReference type="SAM" id="MobiDB-lite"/>
    </source>
</evidence>
<name>A0A9N8V7B5_9GLOM</name>
<keyword evidence="3" id="KW-1185">Reference proteome</keyword>
<dbReference type="AlphaFoldDB" id="A0A9N8V7B5"/>
<feature type="compositionally biased region" description="Low complexity" evidence="1">
    <location>
        <begin position="42"/>
        <end position="57"/>
    </location>
</feature>
<dbReference type="Proteomes" id="UP000789706">
    <property type="component" value="Unassembled WGS sequence"/>
</dbReference>
<feature type="region of interest" description="Disordered" evidence="1">
    <location>
        <begin position="38"/>
        <end position="61"/>
    </location>
</feature>
<gene>
    <name evidence="2" type="ORF">DEBURN_LOCUS1412</name>
</gene>
<dbReference type="EMBL" id="CAJVPK010000062">
    <property type="protein sequence ID" value="CAG8440705.1"/>
    <property type="molecule type" value="Genomic_DNA"/>
</dbReference>
<dbReference type="OrthoDB" id="6415790at2759"/>
<proteinExistence type="predicted"/>
<organism evidence="2 3">
    <name type="scientific">Diversispora eburnea</name>
    <dbReference type="NCBI Taxonomy" id="1213867"/>
    <lineage>
        <taxon>Eukaryota</taxon>
        <taxon>Fungi</taxon>
        <taxon>Fungi incertae sedis</taxon>
        <taxon>Mucoromycota</taxon>
        <taxon>Glomeromycotina</taxon>
        <taxon>Glomeromycetes</taxon>
        <taxon>Diversisporales</taxon>
        <taxon>Diversisporaceae</taxon>
        <taxon>Diversispora</taxon>
    </lineage>
</organism>
<protein>
    <submittedName>
        <fullName evidence="2">10229_t:CDS:1</fullName>
    </submittedName>
</protein>
<evidence type="ECO:0000313" key="2">
    <source>
        <dbReference type="EMBL" id="CAG8440705.1"/>
    </source>
</evidence>
<evidence type="ECO:0000313" key="3">
    <source>
        <dbReference type="Proteomes" id="UP000789706"/>
    </source>
</evidence>